<dbReference type="EMBL" id="JBBKZS010000061">
    <property type="protein sequence ID" value="MEJ8860091.1"/>
    <property type="molecule type" value="Genomic_DNA"/>
</dbReference>
<evidence type="ECO:0000313" key="1">
    <source>
        <dbReference type="EMBL" id="MEJ8860091.1"/>
    </source>
</evidence>
<evidence type="ECO:0000313" key="2">
    <source>
        <dbReference type="Proteomes" id="UP001367030"/>
    </source>
</evidence>
<name>A0ABU8XKP2_9BURK</name>
<accession>A0ABU8XKP2</accession>
<dbReference type="Proteomes" id="UP001367030">
    <property type="component" value="Unassembled WGS sequence"/>
</dbReference>
<reference evidence="1 2" key="1">
    <citation type="submission" date="2024-03" db="EMBL/GenBank/DDBJ databases">
        <title>Novel species of the genus Variovorax.</title>
        <authorList>
            <person name="Liu Q."/>
            <person name="Xin Y.-H."/>
        </authorList>
    </citation>
    <scope>NUCLEOTIDE SEQUENCE [LARGE SCALE GENOMIC DNA]</scope>
    <source>
        <strain evidence="1 2">KACC 18901</strain>
    </source>
</reference>
<keyword evidence="2" id="KW-1185">Reference proteome</keyword>
<comment type="caution">
    <text evidence="1">The sequence shown here is derived from an EMBL/GenBank/DDBJ whole genome shotgun (WGS) entry which is preliminary data.</text>
</comment>
<proteinExistence type="predicted"/>
<dbReference type="RefSeq" id="WP_340340120.1">
    <property type="nucleotide sequence ID" value="NZ_JBBKZS010000061.1"/>
</dbReference>
<gene>
    <name evidence="1" type="ORF">WKW79_36545</name>
</gene>
<protein>
    <submittedName>
        <fullName evidence="1">Uncharacterized protein</fullName>
    </submittedName>
</protein>
<organism evidence="1 2">
    <name type="scientific">Variovorax robiniae</name>
    <dbReference type="NCBI Taxonomy" id="1836199"/>
    <lineage>
        <taxon>Bacteria</taxon>
        <taxon>Pseudomonadati</taxon>
        <taxon>Pseudomonadota</taxon>
        <taxon>Betaproteobacteria</taxon>
        <taxon>Burkholderiales</taxon>
        <taxon>Comamonadaceae</taxon>
        <taxon>Variovorax</taxon>
    </lineage>
</organism>
<sequence length="395" mass="43103">MPFSRNIDVDIDTGSWGRKAVPAWIGTNGVQSVNVTNALLLLGALTTPHALSAGSPERYWACVRYFSALTSTNDLRIQSAFLDLDPHQKGILSDDFGVAISTQWLSDRMGGFARISDGRKFAINNGLKKSASNIAKVGPGKCPDFVVTDRSGKFHVLECKGTQIGERSRDKAMENGLPQKRGIAFGRHVLGERLVAGLSLVGEASNAKTSLRIVDPVFAPVSEVPNGDAPRARDILSRLMMASALNLAGFPRTAFEMSWPTGFAADATVIPYLTKFEKEGLSQSRPERTATLRQEIATEVRTRPPRGQNFVVREVRLEIPAIEIEPGVVATTVFLRRGVNAQTILQLGQNNLDFQDVLDDQTPRGASAVVEFANEPAKARLSFADKFFTEMEFLI</sequence>